<feature type="compositionally biased region" description="Basic and acidic residues" evidence="1">
    <location>
        <begin position="12"/>
        <end position="22"/>
    </location>
</feature>
<evidence type="ECO:0000256" key="1">
    <source>
        <dbReference type="SAM" id="MobiDB-lite"/>
    </source>
</evidence>
<dbReference type="EMBL" id="ALPT02000082">
    <property type="protein sequence ID" value="KGA96076.1"/>
    <property type="molecule type" value="Genomic_DNA"/>
</dbReference>
<name>A0A094WH08_ALKAL</name>
<proteinExistence type="predicted"/>
<accession>A0A094WH08</accession>
<sequence length="70" mass="7699">MQYPETPAGIVKDGRPRSDKEAPGSPAERVGYAVSGVYQTTKTKKHKVLPLQVNSPHACKNLKSTKPTHW</sequence>
<dbReference type="Proteomes" id="UP000002754">
    <property type="component" value="Unassembled WGS sequence"/>
</dbReference>
<feature type="region of interest" description="Disordered" evidence="1">
    <location>
        <begin position="1"/>
        <end position="30"/>
    </location>
</feature>
<evidence type="ECO:0000313" key="3">
    <source>
        <dbReference type="Proteomes" id="UP000002754"/>
    </source>
</evidence>
<dbReference type="AlphaFoldDB" id="A0A094WH08"/>
<organism evidence="2 3">
    <name type="scientific">Alkalihalobacillus alcalophilus ATCC 27647 = CGMCC 1.3604</name>
    <dbReference type="NCBI Taxonomy" id="1218173"/>
    <lineage>
        <taxon>Bacteria</taxon>
        <taxon>Bacillati</taxon>
        <taxon>Bacillota</taxon>
        <taxon>Bacilli</taxon>
        <taxon>Bacillales</taxon>
        <taxon>Bacillaceae</taxon>
        <taxon>Alkalihalobacillus</taxon>
    </lineage>
</organism>
<protein>
    <submittedName>
        <fullName evidence="2">Uncharacterized protein</fullName>
    </submittedName>
</protein>
<keyword evidence="3" id="KW-1185">Reference proteome</keyword>
<gene>
    <name evidence="2" type="ORF">BALCAV_0218515</name>
</gene>
<comment type="caution">
    <text evidence="2">The sequence shown here is derived from an EMBL/GenBank/DDBJ whole genome shotgun (WGS) entry which is preliminary data.</text>
</comment>
<evidence type="ECO:0000313" key="2">
    <source>
        <dbReference type="EMBL" id="KGA96076.1"/>
    </source>
</evidence>
<reference evidence="2 3" key="1">
    <citation type="journal article" date="2014" name="Genome Announc.">
        <title>Draft Genome Sequence of Bacillus alcalophilus AV1934, a Classic Alkaliphile Isolated from Human Feces in 1934.</title>
        <authorList>
            <person name="Attie O."/>
            <person name="Jayaprakash A."/>
            <person name="Shah H."/>
            <person name="Paulsen I.T."/>
            <person name="Morino M."/>
            <person name="Takahashi Y."/>
            <person name="Narumi I."/>
            <person name="Sachidanandam R."/>
            <person name="Satoh K."/>
            <person name="Ito M."/>
            <person name="Krulwich T.A."/>
        </authorList>
    </citation>
    <scope>NUCLEOTIDE SEQUENCE [LARGE SCALE GENOMIC DNA]</scope>
    <source>
        <strain evidence="2 3">AV1934</strain>
    </source>
</reference>